<accession>A0A1I7L1R4</accession>
<dbReference type="Proteomes" id="UP000183508">
    <property type="component" value="Unassembled WGS sequence"/>
</dbReference>
<name>A0A1I7L1R4_9BACL</name>
<dbReference type="AlphaFoldDB" id="A0A1I7L1R4"/>
<sequence length="49" mass="5437">MRQIIVASLLLVAILGIVETVGQTYQYSGSRVQNFTQSTITTHETLAQR</sequence>
<evidence type="ECO:0000313" key="2">
    <source>
        <dbReference type="Proteomes" id="UP000183508"/>
    </source>
</evidence>
<proteinExistence type="predicted"/>
<reference evidence="2" key="1">
    <citation type="submission" date="2016-10" db="EMBL/GenBank/DDBJ databases">
        <authorList>
            <person name="Varghese N."/>
        </authorList>
    </citation>
    <scope>NUCLEOTIDE SEQUENCE [LARGE SCALE GENOMIC DNA]</scope>
    <source>
        <strain evidence="2">DSM 17980</strain>
    </source>
</reference>
<evidence type="ECO:0000313" key="1">
    <source>
        <dbReference type="EMBL" id="SFV03699.1"/>
    </source>
</evidence>
<keyword evidence="2" id="KW-1185">Reference proteome</keyword>
<dbReference type="EMBL" id="FPBV01000023">
    <property type="protein sequence ID" value="SFV03699.1"/>
    <property type="molecule type" value="Genomic_DNA"/>
</dbReference>
<organism evidence="1 2">
    <name type="scientific">Alicyclobacillus macrosporangiidus</name>
    <dbReference type="NCBI Taxonomy" id="392015"/>
    <lineage>
        <taxon>Bacteria</taxon>
        <taxon>Bacillati</taxon>
        <taxon>Bacillota</taxon>
        <taxon>Bacilli</taxon>
        <taxon>Bacillales</taxon>
        <taxon>Alicyclobacillaceae</taxon>
        <taxon>Alicyclobacillus</taxon>
    </lineage>
</organism>
<protein>
    <submittedName>
        <fullName evidence="1">Uncharacterized protein</fullName>
    </submittedName>
</protein>
<gene>
    <name evidence="1" type="ORF">SAMN05421543_12320</name>
</gene>
<dbReference type="STRING" id="392015.SAMN05421543_12320"/>